<dbReference type="InterPro" id="IPR051013">
    <property type="entry name" value="MBL_superfamily_lactonases"/>
</dbReference>
<evidence type="ECO:0000256" key="4">
    <source>
        <dbReference type="ARBA" id="ARBA00022833"/>
    </source>
</evidence>
<dbReference type="InterPro" id="IPR036866">
    <property type="entry name" value="RibonucZ/Hydroxyglut_hydro"/>
</dbReference>
<dbReference type="Proteomes" id="UP001500016">
    <property type="component" value="Unassembled WGS sequence"/>
</dbReference>
<keyword evidence="4" id="KW-0862">Zinc</keyword>
<dbReference type="EMBL" id="BAAAPE010000030">
    <property type="protein sequence ID" value="GAA2104412.1"/>
    <property type="molecule type" value="Genomic_DNA"/>
</dbReference>
<comment type="caution">
    <text evidence="8">The sequence shown here is derived from an EMBL/GenBank/DDBJ whole genome shotgun (WGS) entry which is preliminary data.</text>
</comment>
<evidence type="ECO:0000313" key="9">
    <source>
        <dbReference type="Proteomes" id="UP001500016"/>
    </source>
</evidence>
<keyword evidence="2" id="KW-0479">Metal-binding</keyword>
<accession>A0ABN2X4K4</accession>
<dbReference type="PANTHER" id="PTHR42978">
    <property type="entry name" value="QUORUM-QUENCHING LACTONASE YTNP-RELATED-RELATED"/>
    <property type="match status" value="1"/>
</dbReference>
<keyword evidence="3" id="KW-0378">Hydrolase</keyword>
<organism evidence="8 9">
    <name type="scientific">Streptomyces albiaxialis</name>
    <dbReference type="NCBI Taxonomy" id="329523"/>
    <lineage>
        <taxon>Bacteria</taxon>
        <taxon>Bacillati</taxon>
        <taxon>Actinomycetota</taxon>
        <taxon>Actinomycetes</taxon>
        <taxon>Kitasatosporales</taxon>
        <taxon>Streptomycetaceae</taxon>
        <taxon>Streptomyces</taxon>
    </lineage>
</organism>
<reference evidence="8 9" key="1">
    <citation type="journal article" date="2019" name="Int. J. Syst. Evol. Microbiol.">
        <title>The Global Catalogue of Microorganisms (GCM) 10K type strain sequencing project: providing services to taxonomists for standard genome sequencing and annotation.</title>
        <authorList>
            <consortium name="The Broad Institute Genomics Platform"/>
            <consortium name="The Broad Institute Genome Sequencing Center for Infectious Disease"/>
            <person name="Wu L."/>
            <person name="Ma J."/>
        </authorList>
    </citation>
    <scope>NUCLEOTIDE SEQUENCE [LARGE SCALE GENOMIC DNA]</scope>
    <source>
        <strain evidence="8 9">JCM 15478</strain>
    </source>
</reference>
<evidence type="ECO:0000256" key="3">
    <source>
        <dbReference type="ARBA" id="ARBA00022801"/>
    </source>
</evidence>
<proteinExistence type="inferred from homology"/>
<keyword evidence="6" id="KW-0732">Signal</keyword>
<dbReference type="InterPro" id="IPR001279">
    <property type="entry name" value="Metallo-B-lactamas"/>
</dbReference>
<protein>
    <submittedName>
        <fullName evidence="8">MBL fold metallo-hydrolase</fullName>
    </submittedName>
</protein>
<gene>
    <name evidence="8" type="ORF">GCM10009801_80020</name>
</gene>
<evidence type="ECO:0000256" key="1">
    <source>
        <dbReference type="ARBA" id="ARBA00007749"/>
    </source>
</evidence>
<dbReference type="PROSITE" id="PS51318">
    <property type="entry name" value="TAT"/>
    <property type="match status" value="1"/>
</dbReference>
<sequence length="324" mass="34813">MNPNPHTPAHTRRHALLGAAALGVVGWSAAARNAVAADRRPAPDPGPDLDPDADAVADRGRITVRRSGRYEVLALLDAHGPFPGRRQDEFPAADERDWARARRLDPAAFGPGDTWELDFRCYAIRRPGGRVTLVDTGVGPAGSPASDWAPVPGHLPEVLRAAGIARTDVEAVVLTHLHEDHYGWAVTPDGTPLFPDARYVIQRAEVAALSDDDSATTYVLAPLRRAGLLHQIDGRTRLLRGVTAVPAPGHTPGHQSVLVDGGREILITGDALVHAVQLADPAVPYRREKDQTTARTTRENLLARASAHRALLATAHLNHPFVRA</sequence>
<evidence type="ECO:0000313" key="8">
    <source>
        <dbReference type="EMBL" id="GAA2104412.1"/>
    </source>
</evidence>
<feature type="domain" description="Metallo-beta-lactamase" evidence="7">
    <location>
        <begin position="118"/>
        <end position="316"/>
    </location>
</feature>
<feature type="chain" id="PRO_5046339405" evidence="6">
    <location>
        <begin position="37"/>
        <end position="324"/>
    </location>
</feature>
<keyword evidence="9" id="KW-1185">Reference proteome</keyword>
<dbReference type="SMART" id="SM00849">
    <property type="entry name" value="Lactamase_B"/>
    <property type="match status" value="1"/>
</dbReference>
<feature type="signal peptide" evidence="6">
    <location>
        <begin position="1"/>
        <end position="36"/>
    </location>
</feature>
<dbReference type="InterPro" id="IPR006311">
    <property type="entry name" value="TAT_signal"/>
</dbReference>
<feature type="region of interest" description="Disordered" evidence="5">
    <location>
        <begin position="36"/>
        <end position="56"/>
    </location>
</feature>
<evidence type="ECO:0000256" key="6">
    <source>
        <dbReference type="SAM" id="SignalP"/>
    </source>
</evidence>
<dbReference type="Pfam" id="PF00753">
    <property type="entry name" value="Lactamase_B"/>
    <property type="match status" value="1"/>
</dbReference>
<evidence type="ECO:0000256" key="5">
    <source>
        <dbReference type="SAM" id="MobiDB-lite"/>
    </source>
</evidence>
<comment type="similarity">
    <text evidence="1">Belongs to the metallo-beta-lactamase superfamily.</text>
</comment>
<dbReference type="SUPFAM" id="SSF56281">
    <property type="entry name" value="Metallo-hydrolase/oxidoreductase"/>
    <property type="match status" value="1"/>
</dbReference>
<evidence type="ECO:0000256" key="2">
    <source>
        <dbReference type="ARBA" id="ARBA00022723"/>
    </source>
</evidence>
<name>A0ABN2X4K4_9ACTN</name>
<evidence type="ECO:0000259" key="7">
    <source>
        <dbReference type="SMART" id="SM00849"/>
    </source>
</evidence>
<dbReference type="PANTHER" id="PTHR42978:SF6">
    <property type="entry name" value="QUORUM-QUENCHING LACTONASE YTNP-RELATED"/>
    <property type="match status" value="1"/>
</dbReference>
<dbReference type="RefSeq" id="WP_344535674.1">
    <property type="nucleotide sequence ID" value="NZ_BAAAPE010000030.1"/>
</dbReference>
<dbReference type="Gene3D" id="3.60.15.10">
    <property type="entry name" value="Ribonuclease Z/Hydroxyacylglutathione hydrolase-like"/>
    <property type="match status" value="1"/>
</dbReference>